<dbReference type="AlphaFoldDB" id="A0A7W9ZDA8"/>
<evidence type="ECO:0000256" key="2">
    <source>
        <dbReference type="SAM" id="MobiDB-lite"/>
    </source>
</evidence>
<feature type="region of interest" description="Disordered" evidence="2">
    <location>
        <begin position="247"/>
        <end position="284"/>
    </location>
</feature>
<evidence type="ECO:0000313" key="4">
    <source>
        <dbReference type="Proteomes" id="UP000544872"/>
    </source>
</evidence>
<organism evidence="3 4">
    <name type="scientific">Novispirillum itersonii</name>
    <name type="common">Aquaspirillum itersonii</name>
    <dbReference type="NCBI Taxonomy" id="189"/>
    <lineage>
        <taxon>Bacteria</taxon>
        <taxon>Pseudomonadati</taxon>
        <taxon>Pseudomonadota</taxon>
        <taxon>Alphaproteobacteria</taxon>
        <taxon>Rhodospirillales</taxon>
        <taxon>Novispirillaceae</taxon>
        <taxon>Novispirillum</taxon>
    </lineage>
</organism>
<dbReference type="EMBL" id="JACIIX010000001">
    <property type="protein sequence ID" value="MBB6209083.1"/>
    <property type="molecule type" value="Genomic_DNA"/>
</dbReference>
<dbReference type="Proteomes" id="UP000544872">
    <property type="component" value="Unassembled WGS sequence"/>
</dbReference>
<keyword evidence="4" id="KW-1185">Reference proteome</keyword>
<gene>
    <name evidence="3" type="ORF">FHS48_000464</name>
</gene>
<dbReference type="RefSeq" id="WP_184260915.1">
    <property type="nucleotide sequence ID" value="NZ_JACIIX010000001.1"/>
</dbReference>
<keyword evidence="1" id="KW-0175">Coiled coil</keyword>
<name>A0A7W9ZDA8_NOVIT</name>
<comment type="caution">
    <text evidence="3">The sequence shown here is derived from an EMBL/GenBank/DDBJ whole genome shotgun (WGS) entry which is preliminary data.</text>
</comment>
<accession>A0A7W9ZDA8</accession>
<reference evidence="3 4" key="1">
    <citation type="submission" date="2020-08" db="EMBL/GenBank/DDBJ databases">
        <title>Genomic Encyclopedia of Type Strains, Phase IV (KMG-IV): sequencing the most valuable type-strain genomes for metagenomic binning, comparative biology and taxonomic classification.</title>
        <authorList>
            <person name="Goeker M."/>
        </authorList>
    </citation>
    <scope>NUCLEOTIDE SEQUENCE [LARGE SCALE GENOMIC DNA]</scope>
    <source>
        <strain evidence="3 4">DSM 11590</strain>
    </source>
</reference>
<protein>
    <submittedName>
        <fullName evidence="3">Regulator of replication initiation timing</fullName>
    </submittedName>
</protein>
<sequence>MRDVSEVFLERLIEAIRHGYRLDDPRDPEVLNRWAHVCRDLPENALPLVIPRTLRGLLRQPDLGPRLRDVCGISESLPLQHEAIAPHVISYRRYMAARGNDPQNREAQRTIAQLRAELRALRQEFHALFDQAAGVEMERERLSSENASLQQQLLAERLRAEESERRLQDVKDKTFRMFRLYLFMLREERERLSNDPRRERLLTAEIAVETHAATLESLGAYPQAEEQAQEILGEPLFTQYFRAPEGSGRLANLTATDPDPTPEPEPPEASEQKNVFTLRPRARS</sequence>
<evidence type="ECO:0000313" key="3">
    <source>
        <dbReference type="EMBL" id="MBB6209083.1"/>
    </source>
</evidence>
<feature type="coiled-coil region" evidence="1">
    <location>
        <begin position="104"/>
        <end position="173"/>
    </location>
</feature>
<evidence type="ECO:0000256" key="1">
    <source>
        <dbReference type="SAM" id="Coils"/>
    </source>
</evidence>
<proteinExistence type="predicted"/>